<comment type="caution">
    <text evidence="1">The sequence shown here is derived from an EMBL/GenBank/DDBJ whole genome shotgun (WGS) entry which is preliminary data.</text>
</comment>
<gene>
    <name evidence="1" type="ORF">Glove_248g36</name>
</gene>
<organism evidence="1 2">
    <name type="scientific">Diversispora epigaea</name>
    <dbReference type="NCBI Taxonomy" id="1348612"/>
    <lineage>
        <taxon>Eukaryota</taxon>
        <taxon>Fungi</taxon>
        <taxon>Fungi incertae sedis</taxon>
        <taxon>Mucoromycota</taxon>
        <taxon>Glomeromycotina</taxon>
        <taxon>Glomeromycetes</taxon>
        <taxon>Diversisporales</taxon>
        <taxon>Diversisporaceae</taxon>
        <taxon>Diversispora</taxon>
    </lineage>
</organism>
<keyword evidence="2" id="KW-1185">Reference proteome</keyword>
<dbReference type="Proteomes" id="UP000266861">
    <property type="component" value="Unassembled WGS sequence"/>
</dbReference>
<dbReference type="AlphaFoldDB" id="A0A397ICK6"/>
<reference evidence="1 2" key="1">
    <citation type="submission" date="2018-08" db="EMBL/GenBank/DDBJ databases">
        <title>Genome and evolution of the arbuscular mycorrhizal fungus Diversispora epigaea (formerly Glomus versiforme) and its bacterial endosymbionts.</title>
        <authorList>
            <person name="Sun X."/>
            <person name="Fei Z."/>
            <person name="Harrison M."/>
        </authorList>
    </citation>
    <scope>NUCLEOTIDE SEQUENCE [LARGE SCALE GENOMIC DNA]</scope>
    <source>
        <strain evidence="1 2">IT104</strain>
    </source>
</reference>
<sequence>METILMLCILFFKNHRDNCADVNTFWNAVEAIQTEQEELEITKIGAIQSIFKGATTYTDEVFITAVENLKNDRKRSLGKLDREPRKIK</sequence>
<evidence type="ECO:0000313" key="2">
    <source>
        <dbReference type="Proteomes" id="UP000266861"/>
    </source>
</evidence>
<protein>
    <submittedName>
        <fullName evidence="1">Uncharacterized protein</fullName>
    </submittedName>
</protein>
<proteinExistence type="predicted"/>
<dbReference type="OrthoDB" id="2442778at2759"/>
<accession>A0A397ICK6</accession>
<evidence type="ECO:0000313" key="1">
    <source>
        <dbReference type="EMBL" id="RHZ72018.1"/>
    </source>
</evidence>
<name>A0A397ICK6_9GLOM</name>
<dbReference type="EMBL" id="PQFF01000229">
    <property type="protein sequence ID" value="RHZ72018.1"/>
    <property type="molecule type" value="Genomic_DNA"/>
</dbReference>